<protein>
    <submittedName>
        <fullName evidence="1">Uncharacterized protein</fullName>
    </submittedName>
</protein>
<reference evidence="1 2" key="1">
    <citation type="submission" date="2020-02" db="EMBL/GenBank/DDBJ databases">
        <title>Albibacoteraceae fam. nov., the first described family within the subdivision 4 Verrucomicrobia.</title>
        <authorList>
            <person name="Xi F."/>
        </authorList>
    </citation>
    <scope>NUCLEOTIDE SEQUENCE [LARGE SCALE GENOMIC DNA]</scope>
    <source>
        <strain evidence="1 2">CK1056</strain>
    </source>
</reference>
<comment type="caution">
    <text evidence="1">The sequence shown here is derived from an EMBL/GenBank/DDBJ whole genome shotgun (WGS) entry which is preliminary data.</text>
</comment>
<organism evidence="1 2">
    <name type="scientific">Oceanipulchritudo coccoides</name>
    <dbReference type="NCBI Taxonomy" id="2706888"/>
    <lineage>
        <taxon>Bacteria</taxon>
        <taxon>Pseudomonadati</taxon>
        <taxon>Verrucomicrobiota</taxon>
        <taxon>Opitutia</taxon>
        <taxon>Puniceicoccales</taxon>
        <taxon>Oceanipulchritudinaceae</taxon>
        <taxon>Oceanipulchritudo</taxon>
    </lineage>
</organism>
<accession>A0A6B2M5B5</accession>
<dbReference type="Proteomes" id="UP000478417">
    <property type="component" value="Unassembled WGS sequence"/>
</dbReference>
<evidence type="ECO:0000313" key="1">
    <source>
        <dbReference type="EMBL" id="NDV63369.1"/>
    </source>
</evidence>
<keyword evidence="2" id="KW-1185">Reference proteome</keyword>
<sequence length="109" mass="12112">MGFPLPLNFRPRPEDIPKLASTELVLYDYQYFLVDGASDSEYSEFLFNVCRSYVALGYLPPAVISDVPGDKATMKDADVLAIGACKKSLGIAKRAYEKALKSFCKRFGM</sequence>
<proteinExistence type="predicted"/>
<dbReference type="EMBL" id="JAAGNX010000003">
    <property type="protein sequence ID" value="NDV63369.1"/>
    <property type="molecule type" value="Genomic_DNA"/>
</dbReference>
<evidence type="ECO:0000313" key="2">
    <source>
        <dbReference type="Proteomes" id="UP000478417"/>
    </source>
</evidence>
<gene>
    <name evidence="1" type="ORF">G0Q06_12965</name>
</gene>
<dbReference type="AlphaFoldDB" id="A0A6B2M5B5"/>
<dbReference type="RefSeq" id="WP_163966844.1">
    <property type="nucleotide sequence ID" value="NZ_JAAGNX010000003.1"/>
</dbReference>
<name>A0A6B2M5B5_9BACT</name>